<comment type="caution">
    <text evidence="1">The sequence shown here is derived from an EMBL/GenBank/DDBJ whole genome shotgun (WGS) entry which is preliminary data.</text>
</comment>
<evidence type="ECO:0000313" key="2">
    <source>
        <dbReference type="Proteomes" id="UP000737018"/>
    </source>
</evidence>
<dbReference type="EMBL" id="JRKL02012659">
    <property type="protein sequence ID" value="KAF3944236.1"/>
    <property type="molecule type" value="Genomic_DNA"/>
</dbReference>
<dbReference type="AlphaFoldDB" id="A0A8J4QAN5"/>
<protein>
    <submittedName>
        <fullName evidence="1">Uncharacterized protein</fullName>
    </submittedName>
</protein>
<accession>A0A8J4QAN5</accession>
<keyword evidence="2" id="KW-1185">Reference proteome</keyword>
<proteinExistence type="predicted"/>
<organism evidence="1 2">
    <name type="scientific">Castanea mollissima</name>
    <name type="common">Chinese chestnut</name>
    <dbReference type="NCBI Taxonomy" id="60419"/>
    <lineage>
        <taxon>Eukaryota</taxon>
        <taxon>Viridiplantae</taxon>
        <taxon>Streptophyta</taxon>
        <taxon>Embryophyta</taxon>
        <taxon>Tracheophyta</taxon>
        <taxon>Spermatophyta</taxon>
        <taxon>Magnoliopsida</taxon>
        <taxon>eudicotyledons</taxon>
        <taxon>Gunneridae</taxon>
        <taxon>Pentapetalae</taxon>
        <taxon>rosids</taxon>
        <taxon>fabids</taxon>
        <taxon>Fagales</taxon>
        <taxon>Fagaceae</taxon>
        <taxon>Castanea</taxon>
    </lineage>
</organism>
<evidence type="ECO:0000313" key="1">
    <source>
        <dbReference type="EMBL" id="KAF3944236.1"/>
    </source>
</evidence>
<dbReference type="OrthoDB" id="10371136at2759"/>
<gene>
    <name evidence="1" type="ORF">CMV_029276</name>
</gene>
<dbReference type="Proteomes" id="UP000737018">
    <property type="component" value="Unassembled WGS sequence"/>
</dbReference>
<reference evidence="1" key="1">
    <citation type="submission" date="2020-03" db="EMBL/GenBank/DDBJ databases">
        <title>Castanea mollissima Vanexum genome sequencing.</title>
        <authorList>
            <person name="Staton M."/>
        </authorList>
    </citation>
    <scope>NUCLEOTIDE SEQUENCE</scope>
    <source>
        <tissue evidence="1">Leaf</tissue>
    </source>
</reference>
<sequence>MTKVKQSFKSPREDIIEILSKFWLIPICLKYVCGFVPLDGCSGCWIRIKNPSLDFIHLLIWLFEGY</sequence>
<name>A0A8J4QAN5_9ROSI</name>